<organism evidence="2 3">
    <name type="scientific">Actinoplanes xinjiangensis</name>
    <dbReference type="NCBI Taxonomy" id="512350"/>
    <lineage>
        <taxon>Bacteria</taxon>
        <taxon>Bacillati</taxon>
        <taxon>Actinomycetota</taxon>
        <taxon>Actinomycetes</taxon>
        <taxon>Micromonosporales</taxon>
        <taxon>Micromonosporaceae</taxon>
        <taxon>Actinoplanes</taxon>
    </lineage>
</organism>
<sequence length="428" mass="47038">MDHQEAFALLDRIYAAANAYLDVHGRHAHHIPATITPEQLRALADRGLAPNTFRTFTHDEAVTRLRALAATVDERTAADAFVAGLGSAPPRWRGPLPAVALAGAMPAHPYPAGRRTCDVCFVDATVTVDTTGSWRLREHDSPLPGDVCAYVLVLEDVTQPVPVPGPHDVWTLHEILDVLRALPPATRPGQAAQALRARDLLPGGRRLGAYTSLLEDLAFLGILQTPSHPGMLTRFTTARQRDERPSVRVEVSAPLSFWTAGHGITEPLVDRLFGHLDRPTAPPRPPAAPPRRPAARTVRAAPLPPELRGEPRGGDVYAIGCREDAWVLCYCHQVEERSGRPYGLVEFLDGVFPRLPTADDIDGRRFQPRYDGPWRQWTSHLDKTPRVRRLARDVPRPGADRPPAGGVAYDNAKNLGHYARSCFPELQT</sequence>
<dbReference type="Proteomes" id="UP000245697">
    <property type="component" value="Unassembled WGS sequence"/>
</dbReference>
<feature type="region of interest" description="Disordered" evidence="1">
    <location>
        <begin position="275"/>
        <end position="309"/>
    </location>
</feature>
<accession>A0A316EMM1</accession>
<comment type="caution">
    <text evidence="2">The sequence shown here is derived from an EMBL/GenBank/DDBJ whole genome shotgun (WGS) entry which is preliminary data.</text>
</comment>
<gene>
    <name evidence="2" type="ORF">BC793_1286</name>
</gene>
<feature type="compositionally biased region" description="Pro residues" evidence="1">
    <location>
        <begin position="280"/>
        <end position="292"/>
    </location>
</feature>
<evidence type="ECO:0000313" key="3">
    <source>
        <dbReference type="Proteomes" id="UP000245697"/>
    </source>
</evidence>
<evidence type="ECO:0000256" key="1">
    <source>
        <dbReference type="SAM" id="MobiDB-lite"/>
    </source>
</evidence>
<keyword evidence="3" id="KW-1185">Reference proteome</keyword>
<name>A0A316EMM1_9ACTN</name>
<dbReference type="OrthoDB" id="8913485at2"/>
<dbReference type="RefSeq" id="WP_109601672.1">
    <property type="nucleotide sequence ID" value="NZ_BONA01000083.1"/>
</dbReference>
<protein>
    <submittedName>
        <fullName evidence="2">Uncharacterized protein</fullName>
    </submittedName>
</protein>
<dbReference type="AlphaFoldDB" id="A0A316EMM1"/>
<reference evidence="2 3" key="1">
    <citation type="submission" date="2018-05" db="EMBL/GenBank/DDBJ databases">
        <title>Genomic Encyclopedia of Archaeal and Bacterial Type Strains, Phase II (KMG-II): from individual species to whole genera.</title>
        <authorList>
            <person name="Goeker M."/>
        </authorList>
    </citation>
    <scope>NUCLEOTIDE SEQUENCE [LARGE SCALE GENOMIC DNA]</scope>
    <source>
        <strain evidence="2 3">DSM 45184</strain>
    </source>
</reference>
<evidence type="ECO:0000313" key="2">
    <source>
        <dbReference type="EMBL" id="PWK33216.1"/>
    </source>
</evidence>
<proteinExistence type="predicted"/>
<dbReference type="EMBL" id="QGGR01000028">
    <property type="protein sequence ID" value="PWK33216.1"/>
    <property type="molecule type" value="Genomic_DNA"/>
</dbReference>